<evidence type="ECO:0000259" key="2">
    <source>
        <dbReference type="Pfam" id="PF13556"/>
    </source>
</evidence>
<feature type="domain" description="Purine catabolism PurC-like" evidence="1">
    <location>
        <begin position="7"/>
        <end position="125"/>
    </location>
</feature>
<keyword evidence="4" id="KW-1185">Reference proteome</keyword>
<evidence type="ECO:0000313" key="4">
    <source>
        <dbReference type="Proteomes" id="UP001352223"/>
    </source>
</evidence>
<dbReference type="Proteomes" id="UP001352223">
    <property type="component" value="Unassembled WGS sequence"/>
</dbReference>
<dbReference type="InterPro" id="IPR025736">
    <property type="entry name" value="PucR_C-HTH_dom"/>
</dbReference>
<comment type="caution">
    <text evidence="3">The sequence shown here is derived from an EMBL/GenBank/DDBJ whole genome shotgun (WGS) entry which is preliminary data.</text>
</comment>
<dbReference type="Gene3D" id="1.10.10.2840">
    <property type="entry name" value="PucR C-terminal helix-turn-helix domain"/>
    <property type="match status" value="1"/>
</dbReference>
<dbReference type="PANTHER" id="PTHR33744:SF1">
    <property type="entry name" value="DNA-BINDING TRANSCRIPTIONAL ACTIVATOR ADER"/>
    <property type="match status" value="1"/>
</dbReference>
<evidence type="ECO:0000313" key="3">
    <source>
        <dbReference type="EMBL" id="MEB3965306.1"/>
    </source>
</evidence>
<feature type="domain" description="PucR C-terminal helix-turn-helix" evidence="2">
    <location>
        <begin position="432"/>
        <end position="488"/>
    </location>
</feature>
<dbReference type="InterPro" id="IPR042070">
    <property type="entry name" value="PucR_C-HTH_sf"/>
</dbReference>
<name>A0ABU6CKS0_9ACTN</name>
<dbReference type="InterPro" id="IPR012914">
    <property type="entry name" value="PucR_dom"/>
</dbReference>
<dbReference type="Pfam" id="PF07905">
    <property type="entry name" value="PucR"/>
    <property type="match status" value="1"/>
</dbReference>
<gene>
    <name evidence="3" type="ORF">OKJ48_34525</name>
</gene>
<protein>
    <submittedName>
        <fullName evidence="3">PucR family transcriptional regulator</fullName>
    </submittedName>
</protein>
<organism evidence="3 4">
    <name type="scientific">Streptomyces kunmingensis</name>
    <dbReference type="NCBI Taxonomy" id="68225"/>
    <lineage>
        <taxon>Bacteria</taxon>
        <taxon>Bacillati</taxon>
        <taxon>Actinomycetota</taxon>
        <taxon>Actinomycetes</taxon>
        <taxon>Kitasatosporales</taxon>
        <taxon>Streptomycetaceae</taxon>
        <taxon>Streptomyces</taxon>
    </lineage>
</organism>
<dbReference type="InterPro" id="IPR051448">
    <property type="entry name" value="CdaR-like_regulators"/>
</dbReference>
<dbReference type="RefSeq" id="WP_324773462.1">
    <property type="nucleotide sequence ID" value="NZ_BAAATS010000030.1"/>
</dbReference>
<sequence length="495" mass="51145">MALLLSDLVDRPDLHLSVAACPEHLDRPVLAAHVSELVRPGPWLQGGELLMTIGLLLPMDVAACRAYVDDVTAAGAHALALGLGRDLPHQEAPGPLVAAAREAGLPLLTVGANVPFIAVTKAVFAAQAAEQRAAVERAFETQRRLTAAASGGGGLTPTLDAWTSATGVRAHVTDPLGRTVATGSDGPREPDAAAAGLVRRVAVGGLRSSAAAPGLEVQPLGARRLRGMLVLAGDPGPDARLLISGLVSLLSLELERRHLADEPERRRRAGLLGRLLDPSITAEQAADVLAGAGLAAEAVRGVVVEAPGDEAAREIAADLALAVPGGLTRTRGALVEAVVGEGIDPDAALTHFAPGCPAGIGSPVPAGAARTSLREAGGLLGLSRTAGHPVRARHDRSSALLLDLGDRTTLTGYADTLLGPLDAADPTGALTLTLATWLDSGSSWDETARRLGLHRHTVRNRLDKAARLTGRRLDDGDDRFDLWLALRARRAARRG</sequence>
<evidence type="ECO:0000259" key="1">
    <source>
        <dbReference type="Pfam" id="PF07905"/>
    </source>
</evidence>
<dbReference type="Pfam" id="PF13556">
    <property type="entry name" value="HTH_30"/>
    <property type="match status" value="1"/>
</dbReference>
<accession>A0ABU6CKS0</accession>
<proteinExistence type="predicted"/>
<dbReference type="PANTHER" id="PTHR33744">
    <property type="entry name" value="CARBOHYDRATE DIACID REGULATOR"/>
    <property type="match status" value="1"/>
</dbReference>
<dbReference type="EMBL" id="JAOZYB010000328">
    <property type="protein sequence ID" value="MEB3965306.1"/>
    <property type="molecule type" value="Genomic_DNA"/>
</dbReference>
<reference evidence="3 4" key="1">
    <citation type="submission" date="2022-10" db="EMBL/GenBank/DDBJ databases">
        <authorList>
            <person name="Xie J."/>
            <person name="Shen N."/>
        </authorList>
    </citation>
    <scope>NUCLEOTIDE SEQUENCE [LARGE SCALE GENOMIC DNA]</scope>
    <source>
        <strain evidence="3 4">DSM 41681</strain>
    </source>
</reference>